<dbReference type="InterPro" id="IPR006426">
    <property type="entry name" value="Asn_synth_AEB"/>
</dbReference>
<reference evidence="12 13" key="1">
    <citation type="submission" date="2015-11" db="EMBL/GenBank/DDBJ databases">
        <title>Expanding the genomic diversity of Burkholderia species for the development of highly accurate diagnostics.</title>
        <authorList>
            <person name="Sahl J."/>
            <person name="Keim P."/>
            <person name="Wagner D."/>
        </authorList>
    </citation>
    <scope>NUCLEOTIDE SEQUENCE [LARGE SCALE GENOMIC DNA]</scope>
    <source>
        <strain evidence="12 13">MSMB2036</strain>
    </source>
</reference>
<dbReference type="SUPFAM" id="SSF52402">
    <property type="entry name" value="Adenine nucleotide alpha hydrolases-like"/>
    <property type="match status" value="1"/>
</dbReference>
<evidence type="ECO:0000256" key="7">
    <source>
        <dbReference type="ARBA" id="ARBA00048741"/>
    </source>
</evidence>
<feature type="domain" description="Glutamine amidotransferase type-2" evidence="11">
    <location>
        <begin position="2"/>
        <end position="215"/>
    </location>
</feature>
<dbReference type="InterPro" id="IPR029055">
    <property type="entry name" value="Ntn_hydrolases_N"/>
</dbReference>
<proteinExistence type="inferred from homology"/>
<evidence type="ECO:0000256" key="9">
    <source>
        <dbReference type="PIRSR" id="PIRSR001589-2"/>
    </source>
</evidence>
<evidence type="ECO:0000256" key="2">
    <source>
        <dbReference type="ARBA" id="ARBA00005752"/>
    </source>
</evidence>
<dbReference type="PANTHER" id="PTHR43284:SF1">
    <property type="entry name" value="ASPARAGINE SYNTHETASE"/>
    <property type="match status" value="1"/>
</dbReference>
<gene>
    <name evidence="12" type="ORF">WJ33_26060</name>
</gene>
<dbReference type="PROSITE" id="PS51278">
    <property type="entry name" value="GATASE_TYPE_2"/>
    <property type="match status" value="1"/>
</dbReference>
<dbReference type="InterPro" id="IPR033738">
    <property type="entry name" value="AsnB_N"/>
</dbReference>
<feature type="binding site" evidence="9">
    <location>
        <position position="262"/>
    </location>
    <ligand>
        <name>ATP</name>
        <dbReference type="ChEBI" id="CHEBI:30616"/>
    </ligand>
</feature>
<comment type="pathway">
    <text evidence="1">Amino-acid biosynthesis; L-asparagine biosynthesis; L-asparagine from L-aspartate (L-Gln route): step 1/1.</text>
</comment>
<keyword evidence="8" id="KW-0061">Asparagine biosynthesis</keyword>
<evidence type="ECO:0000256" key="1">
    <source>
        <dbReference type="ARBA" id="ARBA00005187"/>
    </source>
</evidence>
<evidence type="ECO:0000256" key="4">
    <source>
        <dbReference type="ARBA" id="ARBA00022741"/>
    </source>
</evidence>
<evidence type="ECO:0000256" key="6">
    <source>
        <dbReference type="ARBA" id="ARBA00022962"/>
    </source>
</evidence>
<dbReference type="RefSeq" id="WP_059752281.1">
    <property type="nucleotide sequence ID" value="NZ_CP013414.1"/>
</dbReference>
<dbReference type="InterPro" id="IPR014729">
    <property type="entry name" value="Rossmann-like_a/b/a_fold"/>
</dbReference>
<accession>A0A103RFK2</accession>
<feature type="binding site" evidence="9">
    <location>
        <position position="103"/>
    </location>
    <ligand>
        <name>L-glutamine</name>
        <dbReference type="ChEBI" id="CHEBI:58359"/>
    </ligand>
</feature>
<dbReference type="InterPro" id="IPR017932">
    <property type="entry name" value="GATase_2_dom"/>
</dbReference>
<dbReference type="EMBL" id="LOXM01000131">
    <property type="protein sequence ID" value="KVG66822.1"/>
    <property type="molecule type" value="Genomic_DNA"/>
</dbReference>
<feature type="binding site" evidence="9">
    <location>
        <begin position="377"/>
        <end position="378"/>
    </location>
    <ligand>
        <name>ATP</name>
        <dbReference type="ChEBI" id="CHEBI:30616"/>
    </ligand>
</feature>
<dbReference type="SUPFAM" id="SSF56235">
    <property type="entry name" value="N-terminal nucleophile aminohydrolases (Ntn hydrolases)"/>
    <property type="match status" value="1"/>
</dbReference>
<comment type="similarity">
    <text evidence="2">Belongs to the asparagine synthetase family.</text>
</comment>
<dbReference type="Pfam" id="PF13537">
    <property type="entry name" value="GATase_7"/>
    <property type="match status" value="1"/>
</dbReference>
<keyword evidence="8" id="KW-0028">Amino-acid biosynthesis</keyword>
<dbReference type="Proteomes" id="UP000064029">
    <property type="component" value="Unassembled WGS sequence"/>
</dbReference>
<evidence type="ECO:0000256" key="8">
    <source>
        <dbReference type="PIRSR" id="PIRSR001589-1"/>
    </source>
</evidence>
<comment type="catalytic activity">
    <reaction evidence="7">
        <text>L-aspartate + L-glutamine + ATP + H2O = L-asparagine + L-glutamate + AMP + diphosphate + H(+)</text>
        <dbReference type="Rhea" id="RHEA:12228"/>
        <dbReference type="ChEBI" id="CHEBI:15377"/>
        <dbReference type="ChEBI" id="CHEBI:15378"/>
        <dbReference type="ChEBI" id="CHEBI:29985"/>
        <dbReference type="ChEBI" id="CHEBI:29991"/>
        <dbReference type="ChEBI" id="CHEBI:30616"/>
        <dbReference type="ChEBI" id="CHEBI:33019"/>
        <dbReference type="ChEBI" id="CHEBI:58048"/>
        <dbReference type="ChEBI" id="CHEBI:58359"/>
        <dbReference type="ChEBI" id="CHEBI:456215"/>
        <dbReference type="EC" id="6.3.5.4"/>
    </reaction>
</comment>
<keyword evidence="5 9" id="KW-0067">ATP-binding</keyword>
<dbReference type="Pfam" id="PF00733">
    <property type="entry name" value="Asn_synthase"/>
    <property type="match status" value="1"/>
</dbReference>
<dbReference type="Gene3D" id="3.40.50.620">
    <property type="entry name" value="HUPs"/>
    <property type="match status" value="1"/>
</dbReference>
<keyword evidence="6 8" id="KW-0315">Glutamine amidotransferase</keyword>
<dbReference type="GO" id="GO:0006529">
    <property type="term" value="P:asparagine biosynthetic process"/>
    <property type="evidence" value="ECO:0007669"/>
    <property type="project" value="UniProtKB-KW"/>
</dbReference>
<protein>
    <recommendedName>
        <fullName evidence="3">asparagine synthase (glutamine-hydrolyzing)</fullName>
        <ecNumber evidence="3">6.3.5.4</ecNumber>
    </recommendedName>
</protein>
<keyword evidence="4 9" id="KW-0547">Nucleotide-binding</keyword>
<dbReference type="InterPro" id="IPR051786">
    <property type="entry name" value="ASN_synthetase/amidase"/>
</dbReference>
<evidence type="ECO:0000259" key="11">
    <source>
        <dbReference type="PROSITE" id="PS51278"/>
    </source>
</evidence>
<dbReference type="CDD" id="cd00712">
    <property type="entry name" value="AsnB"/>
    <property type="match status" value="1"/>
</dbReference>
<dbReference type="PANTHER" id="PTHR43284">
    <property type="entry name" value="ASPARAGINE SYNTHETASE (GLUTAMINE-HYDROLYZING)"/>
    <property type="match status" value="1"/>
</dbReference>
<evidence type="ECO:0000256" key="5">
    <source>
        <dbReference type="ARBA" id="ARBA00022840"/>
    </source>
</evidence>
<comment type="caution">
    <text evidence="12">The sequence shown here is derived from an EMBL/GenBank/DDBJ whole genome shotgun (WGS) entry which is preliminary data.</text>
</comment>
<dbReference type="PIRSF" id="PIRSF001589">
    <property type="entry name" value="Asn_synthetase_glu-h"/>
    <property type="match status" value="1"/>
</dbReference>
<dbReference type="GO" id="GO:0004066">
    <property type="term" value="F:asparagine synthase (glutamine-hydrolyzing) activity"/>
    <property type="evidence" value="ECO:0007669"/>
    <property type="project" value="UniProtKB-EC"/>
</dbReference>
<sequence>MCGIAGWIDFKRNFPEPNRLIEAMTDSLVHRGPDAHGTWLDGHVALGHRRLAIIDLAYGAQPMHAIDRAGQKAVVSFCGEIFNFKDLRAELQRAGYTFETNSDTEVLLKGYLHWKEDVARHLNGMFAVAIWDSQRERLILIRDRLGVKPLYYFPTDGGLVFASEPKALFQHPLVKPRVTADGMRELLDMIKTPELTVYDGLFEVRPGDLVILDRSGLRKETYWRLQANEHRDDQQTTIATVRDILSDTVQRQIVSDVPLCTLLSGGLDSSAVTAIAARQMGDGALSSYSVDFQHNVDAFTADGVRGSPDAPFARDLAAHASTRHTELLLRSDQMLDASVRSSILNAVDAPPAYWGDMWPSLYLLFRELSEHSTVALSGEAADEVFGGYQWFRNPAALKAETFPWLTAGSSRYFGGIQLLAPDFVASLDRDAYRADRYQEALREVPVLDGESEQDRRMREVSYLALTRFLQTLLDRNDRMSMAVGLEVRVPFCDHRLVEYVFNVPWQMKTFDGREKSLLREAVRPLLPDSVLNRVKTPYPATQDGAYEQGLRAELADVLDDPAAPIHDLIDRAKVRALLERAPTEISQPYNRGGLEMALWMNRWIKDYNVEIAL</sequence>
<dbReference type="AlphaFoldDB" id="A0A103RFK2"/>
<evidence type="ECO:0000313" key="12">
    <source>
        <dbReference type="EMBL" id="KVG66822.1"/>
    </source>
</evidence>
<dbReference type="InterPro" id="IPR001962">
    <property type="entry name" value="Asn_synthase"/>
</dbReference>
<evidence type="ECO:0000313" key="13">
    <source>
        <dbReference type="Proteomes" id="UP000064029"/>
    </source>
</evidence>
<dbReference type="GO" id="GO:0005829">
    <property type="term" value="C:cytosol"/>
    <property type="evidence" value="ECO:0007669"/>
    <property type="project" value="TreeGrafter"/>
</dbReference>
<dbReference type="Gene3D" id="3.60.20.10">
    <property type="entry name" value="Glutamine Phosphoribosylpyrophosphate, subunit 1, domain 1"/>
    <property type="match status" value="1"/>
</dbReference>
<name>A0A103RFK2_9BURK</name>
<evidence type="ECO:0000256" key="10">
    <source>
        <dbReference type="PIRSR" id="PIRSR001589-3"/>
    </source>
</evidence>
<organism evidence="12 13">
    <name type="scientific">Burkholderia ubonensis</name>
    <dbReference type="NCBI Taxonomy" id="101571"/>
    <lineage>
        <taxon>Bacteria</taxon>
        <taxon>Pseudomonadati</taxon>
        <taxon>Pseudomonadota</taxon>
        <taxon>Betaproteobacteria</taxon>
        <taxon>Burkholderiales</taxon>
        <taxon>Burkholderiaceae</taxon>
        <taxon>Burkholderia</taxon>
        <taxon>Burkholderia cepacia complex</taxon>
    </lineage>
</organism>
<dbReference type="EC" id="6.3.5.4" evidence="3"/>
<evidence type="ECO:0000256" key="3">
    <source>
        <dbReference type="ARBA" id="ARBA00012737"/>
    </source>
</evidence>
<dbReference type="NCBIfam" id="TIGR01536">
    <property type="entry name" value="asn_synth_AEB"/>
    <property type="match status" value="1"/>
</dbReference>
<dbReference type="GO" id="GO:0005524">
    <property type="term" value="F:ATP binding"/>
    <property type="evidence" value="ECO:0007669"/>
    <property type="project" value="UniProtKB-KW"/>
</dbReference>
<feature type="site" description="Important for beta-aspartyl-AMP intermediate formation" evidence="10">
    <location>
        <position position="379"/>
    </location>
</feature>
<dbReference type="CDD" id="cd01991">
    <property type="entry name" value="Asn_synthase_B_C"/>
    <property type="match status" value="1"/>
</dbReference>
<dbReference type="OrthoDB" id="9763290at2"/>
<feature type="active site" description="For GATase activity" evidence="8">
    <location>
        <position position="2"/>
    </location>
</feature>